<organism evidence="1">
    <name type="scientific">Micromonas pusilla</name>
    <name type="common">Picoplanktonic green alga</name>
    <name type="synonym">Chromulina pusilla</name>
    <dbReference type="NCBI Taxonomy" id="38833"/>
    <lineage>
        <taxon>Eukaryota</taxon>
        <taxon>Viridiplantae</taxon>
        <taxon>Chlorophyta</taxon>
        <taxon>Mamiellophyceae</taxon>
        <taxon>Mamiellales</taxon>
        <taxon>Mamiellaceae</taxon>
        <taxon>Micromonas</taxon>
    </lineage>
</organism>
<dbReference type="Pfam" id="PF05721">
    <property type="entry name" value="PhyH"/>
    <property type="match status" value="1"/>
</dbReference>
<dbReference type="PANTHER" id="PTHR37563">
    <property type="entry name" value="PHYTANOYL-COA DIOXYGENASE FAMILY PROTEIN (AFU_ORTHOLOGUE AFUA_2G03330)"/>
    <property type="match status" value="1"/>
</dbReference>
<dbReference type="SUPFAM" id="SSF51197">
    <property type="entry name" value="Clavaminate synthase-like"/>
    <property type="match status" value="1"/>
</dbReference>
<dbReference type="InterPro" id="IPR008775">
    <property type="entry name" value="Phytyl_CoA_dOase-like"/>
</dbReference>
<dbReference type="AlphaFoldDB" id="A0A7S0NPK9"/>
<sequence length="417" mass="44229">MMSTSAQGSLRVLHSFGSHRGASCSAPRCTRPSKLKGCRVRCRGEEEKLSDVQSAWLDVSPLPFLATLPAVSTSAANAMDAADNLSATTTYVPSAMDAGDGWAQFVVLMVTALCGLVGMKVSFDGEQTASQDAISERVAKQVAAMETAETIPVIGVPLGDLKDRLAVSGTASSLDTDGLLRIDGVLSPDTAKALLAEVNATLERELARAGKGSLPSDSFGNVYCKGNRYDLKLPLRGVAEAALREAVLNMGPVLEKVAGGNTAKLCEFAALVSDPGSTRQPVHPDTNYRRDRCVVTTFVALQDVESEMGPTVFIPGSHTARAHLAFKEANEVGGPALAAQNCVATLRTGDVSMFDSRLLHCGGGNSSNKRRVLFYFSFEVSGKENPNSGFSSIRDELRGTLTLQDLRHQPKVETVSY</sequence>
<dbReference type="Gene3D" id="2.60.120.620">
    <property type="entry name" value="q2cbj1_9rhob like domain"/>
    <property type="match status" value="1"/>
</dbReference>
<gene>
    <name evidence="1" type="ORF">MCOM1403_LOCUS12078</name>
</gene>
<dbReference type="InterPro" id="IPR051961">
    <property type="entry name" value="Fungal_Metabolite_Diox"/>
</dbReference>
<name>A0A7S0NPK9_MICPS</name>
<dbReference type="EMBL" id="HBEQ01014976">
    <property type="protein sequence ID" value="CAD8526628.1"/>
    <property type="molecule type" value="Transcribed_RNA"/>
</dbReference>
<proteinExistence type="predicted"/>
<reference evidence="1" key="1">
    <citation type="submission" date="2021-01" db="EMBL/GenBank/DDBJ databases">
        <authorList>
            <person name="Corre E."/>
            <person name="Pelletier E."/>
            <person name="Niang G."/>
            <person name="Scheremetjew M."/>
            <person name="Finn R."/>
            <person name="Kale V."/>
            <person name="Holt S."/>
            <person name="Cochrane G."/>
            <person name="Meng A."/>
            <person name="Brown T."/>
            <person name="Cohen L."/>
        </authorList>
    </citation>
    <scope>NUCLEOTIDE SEQUENCE</scope>
    <source>
        <strain evidence="1">CCMP1723</strain>
    </source>
</reference>
<protein>
    <recommendedName>
        <fullName evidence="2">Phytanoyl-CoA dioxygenase</fullName>
    </recommendedName>
</protein>
<evidence type="ECO:0000313" key="1">
    <source>
        <dbReference type="EMBL" id="CAD8526628.1"/>
    </source>
</evidence>
<dbReference type="PANTHER" id="PTHR37563:SF2">
    <property type="entry name" value="PHYTANOYL-COA DIOXYGENASE FAMILY PROTEIN (AFU_ORTHOLOGUE AFUA_2G03330)"/>
    <property type="match status" value="1"/>
</dbReference>
<evidence type="ECO:0008006" key="2">
    <source>
        <dbReference type="Google" id="ProtNLM"/>
    </source>
</evidence>
<accession>A0A7S0NPK9</accession>